<proteinExistence type="predicted"/>
<dbReference type="Proteomes" id="UP000295252">
    <property type="component" value="Unassembled WGS sequence"/>
</dbReference>
<dbReference type="InterPro" id="IPR050608">
    <property type="entry name" value="NmrA-type/Isoflavone_red_sf"/>
</dbReference>
<accession>A0A068VLD1</accession>
<name>A0A068VLD1_COFCA</name>
<dbReference type="GO" id="GO:0044550">
    <property type="term" value="P:secondary metabolite biosynthetic process"/>
    <property type="evidence" value="ECO:0007669"/>
    <property type="project" value="UniProtKB-ARBA"/>
</dbReference>
<protein>
    <submittedName>
        <fullName evidence="1">DH200=94 genomic scaffold, scaffold_3902</fullName>
    </submittedName>
</protein>
<dbReference type="PROSITE" id="PS51257">
    <property type="entry name" value="PROKAR_LIPOPROTEIN"/>
    <property type="match status" value="1"/>
</dbReference>
<keyword evidence="2" id="KW-1185">Reference proteome</keyword>
<evidence type="ECO:0000313" key="2">
    <source>
        <dbReference type="Proteomes" id="UP000295252"/>
    </source>
</evidence>
<dbReference type="PANTHER" id="PTHR43349:SF4">
    <property type="entry name" value="PINORESINOL REDUCTASE 1-RELATED"/>
    <property type="match status" value="1"/>
</dbReference>
<dbReference type="SUPFAM" id="SSF51735">
    <property type="entry name" value="NAD(P)-binding Rossmann-fold domains"/>
    <property type="match status" value="1"/>
</dbReference>
<dbReference type="PhylomeDB" id="A0A068VLD1"/>
<dbReference type="PANTHER" id="PTHR43349">
    <property type="entry name" value="PINORESINOL REDUCTASE-RELATED"/>
    <property type="match status" value="1"/>
</dbReference>
<reference evidence="2" key="1">
    <citation type="journal article" date="2014" name="Science">
        <title>The coffee genome provides insight into the convergent evolution of caffeine biosynthesis.</title>
        <authorList>
            <person name="Denoeud F."/>
            <person name="Carretero-Paulet L."/>
            <person name="Dereeper A."/>
            <person name="Droc G."/>
            <person name="Guyot R."/>
            <person name="Pietrella M."/>
            <person name="Zheng C."/>
            <person name="Alberti A."/>
            <person name="Anthony F."/>
            <person name="Aprea G."/>
            <person name="Aury J.M."/>
            <person name="Bento P."/>
            <person name="Bernard M."/>
            <person name="Bocs S."/>
            <person name="Campa C."/>
            <person name="Cenci A."/>
            <person name="Combes M.C."/>
            <person name="Crouzillat D."/>
            <person name="Da Silva C."/>
            <person name="Daddiego L."/>
            <person name="De Bellis F."/>
            <person name="Dussert S."/>
            <person name="Garsmeur O."/>
            <person name="Gayraud T."/>
            <person name="Guignon V."/>
            <person name="Jahn K."/>
            <person name="Jamilloux V."/>
            <person name="Joet T."/>
            <person name="Labadie K."/>
            <person name="Lan T."/>
            <person name="Leclercq J."/>
            <person name="Lepelley M."/>
            <person name="Leroy T."/>
            <person name="Li L.T."/>
            <person name="Librado P."/>
            <person name="Lopez L."/>
            <person name="Munoz A."/>
            <person name="Noel B."/>
            <person name="Pallavicini A."/>
            <person name="Perrotta G."/>
            <person name="Poncet V."/>
            <person name="Pot D."/>
            <person name="Priyono X."/>
            <person name="Rigoreau M."/>
            <person name="Rouard M."/>
            <person name="Rozas J."/>
            <person name="Tranchant-Dubreuil C."/>
            <person name="VanBuren R."/>
            <person name="Zhang Q."/>
            <person name="Andrade A.C."/>
            <person name="Argout X."/>
            <person name="Bertrand B."/>
            <person name="de Kochko A."/>
            <person name="Graziosi G."/>
            <person name="Henry R.J."/>
            <person name="Jayarama X."/>
            <person name="Ming R."/>
            <person name="Nagai C."/>
            <person name="Rounsley S."/>
            <person name="Sankoff D."/>
            <person name="Giuliano G."/>
            <person name="Albert V.A."/>
            <person name="Wincker P."/>
            <person name="Lashermes P."/>
        </authorList>
    </citation>
    <scope>NUCLEOTIDE SEQUENCE [LARGE SCALE GENOMIC DNA]</scope>
    <source>
        <strain evidence="2">cv. DH200-94</strain>
    </source>
</reference>
<dbReference type="InParanoid" id="A0A068VLD1"/>
<dbReference type="GO" id="GO:0016491">
    <property type="term" value="F:oxidoreductase activity"/>
    <property type="evidence" value="ECO:0007669"/>
    <property type="project" value="UniProtKB-ARBA"/>
</dbReference>
<dbReference type="STRING" id="49390.A0A068VLD1"/>
<dbReference type="Gramene" id="CDP21412">
    <property type="protein sequence ID" value="CDP21412"/>
    <property type="gene ID" value="GSCOC_T00009512001"/>
</dbReference>
<evidence type="ECO:0000313" key="1">
    <source>
        <dbReference type="EMBL" id="CDP21412.1"/>
    </source>
</evidence>
<dbReference type="AlphaFoldDB" id="A0A068VLD1"/>
<dbReference type="InterPro" id="IPR036291">
    <property type="entry name" value="NAD(P)-bd_dom_sf"/>
</dbReference>
<dbReference type="EMBL" id="HG742986">
    <property type="protein sequence ID" value="CDP21412.1"/>
    <property type="molecule type" value="Genomic_DNA"/>
</dbReference>
<dbReference type="OMA" id="VACTRID"/>
<gene>
    <name evidence="1" type="ORF">GSCOC_T00009512001</name>
</gene>
<organism evidence="1 2">
    <name type="scientific">Coffea canephora</name>
    <name type="common">Robusta coffee</name>
    <dbReference type="NCBI Taxonomy" id="49390"/>
    <lineage>
        <taxon>Eukaryota</taxon>
        <taxon>Viridiplantae</taxon>
        <taxon>Streptophyta</taxon>
        <taxon>Embryophyta</taxon>
        <taxon>Tracheophyta</taxon>
        <taxon>Spermatophyta</taxon>
        <taxon>Magnoliopsida</taxon>
        <taxon>eudicotyledons</taxon>
        <taxon>Gunneridae</taxon>
        <taxon>Pentapetalae</taxon>
        <taxon>asterids</taxon>
        <taxon>lamiids</taxon>
        <taxon>Gentianales</taxon>
        <taxon>Rubiaceae</taxon>
        <taxon>Ixoroideae</taxon>
        <taxon>Gardenieae complex</taxon>
        <taxon>Bertiereae - Coffeeae clade</taxon>
        <taxon>Coffeeae</taxon>
        <taxon>Coffea</taxon>
    </lineage>
</organism>
<sequence length="170" mass="19115">MWLKICFVGFFCTLLLCVLPTLTFFSCIGKIPFTYICGSYFAGYFVGNLSHMGTPVPPREKVNVYVNGNIKVAYMAEDDIATYTIKAQLIGKWEKLIGRELEKCSISPQDLRASVKGMDYAAQVVVCHVYHPFTEGCLTKFEAGKDGQEASELYPEVACTRIDSYLKRYV</sequence>
<dbReference type="Gene3D" id="3.90.25.10">
    <property type="entry name" value="UDP-galactose 4-epimerase, domain 1"/>
    <property type="match status" value="1"/>
</dbReference>